<sequence length="516" mass="61110">MKKEKRSQTGVKHSPLRSFFYFVSEDNYFKGSSLILIAIFLSILNYLTNVFILSTAYGYSFGFLLGEFGIVIYLWWIWKGIRLLFHKQLKELYYSRNYYFKIFFSRVNLLNYSLLCSVIILAVIAIQGNILYPQLEQRKDPFNFYFFEWFNSFTNGYYKETNIVVLERIEGLAYLPNYLNFGFFINGIFTVLSASYNNYMLYLFLGLLTIAVLLYWFRFLIFKKYKDVWLDAKLKNLESKEKRRLKKEQEIIKKRTQMLLGETPEDKVLKNPVSRNITDELKTDLTDSEAKRAEEIKIAQQELGTYEGDFTGKFTPKTVPFDIIRNNQTRENSFIKEESLQSYKEQQNNQKVIFSPQNQQKTNLFKEEIVLPKVENNAKISFEEDILSTNKAKDLEKTMPQLVKEMLANNGSVFVDVNNLNNNKQKQVNQQLNRENDMFYAEFKKEIERKIQQREKAKLENFDNGFNTFEHRKNWHKGDQRVAGDDWISATREVKLPKEKLETGLIETIPFDNPLE</sequence>
<dbReference type="RefSeq" id="WP_095335071.1">
    <property type="nucleotide sequence ID" value="NZ_NQNY01000014.1"/>
</dbReference>
<keyword evidence="1" id="KW-0812">Transmembrane</keyword>
<protein>
    <submittedName>
        <fullName evidence="2">Uncharacterized protein</fullName>
    </submittedName>
</protein>
<keyword evidence="1" id="KW-1133">Transmembrane helix</keyword>
<feature type="transmembrane region" description="Helical" evidence="1">
    <location>
        <begin position="199"/>
        <end position="217"/>
    </location>
</feature>
<keyword evidence="1" id="KW-0472">Membrane</keyword>
<organism evidence="2 3">
    <name type="scientific">Mycoplasmopsis agassizii</name>
    <dbReference type="NCBI Taxonomy" id="33922"/>
    <lineage>
        <taxon>Bacteria</taxon>
        <taxon>Bacillati</taxon>
        <taxon>Mycoplasmatota</taxon>
        <taxon>Mycoplasmoidales</taxon>
        <taxon>Metamycoplasmataceae</taxon>
        <taxon>Mycoplasmopsis</taxon>
    </lineage>
</organism>
<comment type="caution">
    <text evidence="2">The sequence shown here is derived from an EMBL/GenBank/DDBJ whole genome shotgun (WGS) entry which is preliminary data.</text>
</comment>
<dbReference type="EMBL" id="NQNY01000014">
    <property type="protein sequence ID" value="PAK21068.1"/>
    <property type="molecule type" value="Genomic_DNA"/>
</dbReference>
<evidence type="ECO:0000313" key="2">
    <source>
        <dbReference type="EMBL" id="PAK21068.1"/>
    </source>
</evidence>
<evidence type="ECO:0000256" key="1">
    <source>
        <dbReference type="SAM" id="Phobius"/>
    </source>
</evidence>
<feature type="transmembrane region" description="Helical" evidence="1">
    <location>
        <begin position="59"/>
        <end position="78"/>
    </location>
</feature>
<gene>
    <name evidence="2" type="ORF">CJJ23_04030</name>
</gene>
<feature type="transmembrane region" description="Helical" evidence="1">
    <location>
        <begin position="109"/>
        <end position="132"/>
    </location>
</feature>
<proteinExistence type="predicted"/>
<feature type="transmembrane region" description="Helical" evidence="1">
    <location>
        <begin position="34"/>
        <end position="53"/>
    </location>
</feature>
<dbReference type="OrthoDB" id="9891523at2"/>
<dbReference type="Proteomes" id="UP000216943">
    <property type="component" value="Unassembled WGS sequence"/>
</dbReference>
<accession>A0A269TJK0</accession>
<reference evidence="3" key="1">
    <citation type="submission" date="2017-08" db="EMBL/GenBank/DDBJ databases">
        <authorList>
            <person name="Alvarez-Ponce D."/>
            <person name="Weitzman C.L."/>
            <person name="Tillett R.L."/>
            <person name="Sandmeier F.C."/>
            <person name="Tracy C.R."/>
        </authorList>
    </citation>
    <scope>NUCLEOTIDE SEQUENCE [LARGE SCALE GENOMIC DNA]</scope>
    <source>
        <strain evidence="3">723</strain>
    </source>
</reference>
<evidence type="ECO:0000313" key="3">
    <source>
        <dbReference type="Proteomes" id="UP000216943"/>
    </source>
</evidence>
<name>A0A269TJK0_9BACT</name>
<dbReference type="AlphaFoldDB" id="A0A269TJK0"/>